<dbReference type="Pfam" id="PF10012">
    <property type="entry name" value="DUF2255"/>
    <property type="match status" value="1"/>
</dbReference>
<evidence type="ECO:0008006" key="3">
    <source>
        <dbReference type="Google" id="ProtNLM"/>
    </source>
</evidence>
<dbReference type="OrthoDB" id="162563at2"/>
<dbReference type="InterPro" id="IPR016888">
    <property type="entry name" value="UCP028498"/>
</dbReference>
<dbReference type="RefSeq" id="WP_066785821.1">
    <property type="nucleotide sequence ID" value="NZ_LWQS01000044.1"/>
</dbReference>
<gene>
    <name evidence="1" type="ORF">A6A03_12510</name>
</gene>
<dbReference type="AlphaFoldDB" id="A0A178MF10"/>
<name>A0A178MF10_9CHLR</name>
<proteinExistence type="predicted"/>
<dbReference type="STRING" id="1707952.A6A03_12510"/>
<organism evidence="1 2">
    <name type="scientific">Chloroflexus islandicus</name>
    <dbReference type="NCBI Taxonomy" id="1707952"/>
    <lineage>
        <taxon>Bacteria</taxon>
        <taxon>Bacillati</taxon>
        <taxon>Chloroflexota</taxon>
        <taxon>Chloroflexia</taxon>
        <taxon>Chloroflexales</taxon>
        <taxon>Chloroflexineae</taxon>
        <taxon>Chloroflexaceae</taxon>
        <taxon>Chloroflexus</taxon>
    </lineage>
</organism>
<comment type="caution">
    <text evidence="1">The sequence shown here is derived from an EMBL/GenBank/DDBJ whole genome shotgun (WGS) entry which is preliminary data.</text>
</comment>
<sequence>MEGWKTDDLALIGDTDEIEVAVHASGQLTKPVPVWVVRVNDNLYVRSYRGHAGAWFRAAQASGQGRIWAGDEARDVAFVAETDPVINDQIDAAYGAKYGHSPYAGAMVAPEVRTTTLKLLPR</sequence>
<evidence type="ECO:0000313" key="2">
    <source>
        <dbReference type="Proteomes" id="UP000078287"/>
    </source>
</evidence>
<dbReference type="EMBL" id="LWQS01000044">
    <property type="protein sequence ID" value="OAN46484.1"/>
    <property type="molecule type" value="Genomic_DNA"/>
</dbReference>
<accession>A0A178MF10</accession>
<reference evidence="1 2" key="1">
    <citation type="submission" date="2016-04" db="EMBL/GenBank/DDBJ databases">
        <title>Chloroflexus islandicus sp. nov., a thermophilic filamentous anoxygenic phototrophic bacterium from geyser Strokkur (Iceland).</title>
        <authorList>
            <person name="Gaisin V.A."/>
            <person name="Kalashnikov A.M."/>
            <person name="Sukhacheva M.V."/>
            <person name="Grouzdev D.S."/>
            <person name="Ivanov T.M."/>
            <person name="Kuznetsov B."/>
            <person name="Gorlenko V.M."/>
        </authorList>
    </citation>
    <scope>NUCLEOTIDE SEQUENCE [LARGE SCALE GENOMIC DNA]</scope>
    <source>
        <strain evidence="2">isl-2</strain>
    </source>
</reference>
<keyword evidence="2" id="KW-1185">Reference proteome</keyword>
<protein>
    <recommendedName>
        <fullName evidence="3">DUF2255 family protein</fullName>
    </recommendedName>
</protein>
<dbReference type="Proteomes" id="UP000078287">
    <property type="component" value="Unassembled WGS sequence"/>
</dbReference>
<evidence type="ECO:0000313" key="1">
    <source>
        <dbReference type="EMBL" id="OAN46484.1"/>
    </source>
</evidence>